<dbReference type="Proteomes" id="UP001233999">
    <property type="component" value="Unassembled WGS sequence"/>
</dbReference>
<dbReference type="EMBL" id="JASPKZ010000826">
    <property type="protein sequence ID" value="KAJ9599241.1"/>
    <property type="molecule type" value="Genomic_DNA"/>
</dbReference>
<feature type="non-terminal residue" evidence="1">
    <location>
        <position position="93"/>
    </location>
</feature>
<organism evidence="1 2">
    <name type="scientific">Diploptera punctata</name>
    <name type="common">Pacific beetle cockroach</name>
    <dbReference type="NCBI Taxonomy" id="6984"/>
    <lineage>
        <taxon>Eukaryota</taxon>
        <taxon>Metazoa</taxon>
        <taxon>Ecdysozoa</taxon>
        <taxon>Arthropoda</taxon>
        <taxon>Hexapoda</taxon>
        <taxon>Insecta</taxon>
        <taxon>Pterygota</taxon>
        <taxon>Neoptera</taxon>
        <taxon>Polyneoptera</taxon>
        <taxon>Dictyoptera</taxon>
        <taxon>Blattodea</taxon>
        <taxon>Blaberoidea</taxon>
        <taxon>Blaberidae</taxon>
        <taxon>Diplopterinae</taxon>
        <taxon>Diploptera</taxon>
    </lineage>
</organism>
<keyword evidence="2" id="KW-1185">Reference proteome</keyword>
<name>A0AAD8AHL5_DIPPU</name>
<dbReference type="AlphaFoldDB" id="A0AAD8AHL5"/>
<protein>
    <submittedName>
        <fullName evidence="1">Uncharacterized protein</fullName>
    </submittedName>
</protein>
<proteinExistence type="predicted"/>
<reference evidence="1" key="2">
    <citation type="submission" date="2023-05" db="EMBL/GenBank/DDBJ databases">
        <authorList>
            <person name="Fouks B."/>
        </authorList>
    </citation>
    <scope>NUCLEOTIDE SEQUENCE</scope>
    <source>
        <strain evidence="1">Stay&amp;Tobe</strain>
        <tissue evidence="1">Testes</tissue>
    </source>
</reference>
<feature type="non-terminal residue" evidence="1">
    <location>
        <position position="1"/>
    </location>
</feature>
<reference evidence="1" key="1">
    <citation type="journal article" date="2023" name="IScience">
        <title>Live-bearing cockroach genome reveals convergent evolutionary mechanisms linked to viviparity in insects and beyond.</title>
        <authorList>
            <person name="Fouks B."/>
            <person name="Harrison M.C."/>
            <person name="Mikhailova A.A."/>
            <person name="Marchal E."/>
            <person name="English S."/>
            <person name="Carruthers M."/>
            <person name="Jennings E.C."/>
            <person name="Chiamaka E.L."/>
            <person name="Frigard R.A."/>
            <person name="Pippel M."/>
            <person name="Attardo G.M."/>
            <person name="Benoit J.B."/>
            <person name="Bornberg-Bauer E."/>
            <person name="Tobe S.S."/>
        </authorList>
    </citation>
    <scope>NUCLEOTIDE SEQUENCE</scope>
    <source>
        <strain evidence="1">Stay&amp;Tobe</strain>
    </source>
</reference>
<evidence type="ECO:0000313" key="1">
    <source>
        <dbReference type="EMBL" id="KAJ9599241.1"/>
    </source>
</evidence>
<sequence length="93" mass="10705">PCGLWGCVFRSYFRAISTPALFYFSISCYVDLRDVSHYEQEEEILSTGRGKNIDLFRKFGFQWISVLDGEYHGMVHINIPLLSSRPVSETCFG</sequence>
<evidence type="ECO:0000313" key="2">
    <source>
        <dbReference type="Proteomes" id="UP001233999"/>
    </source>
</evidence>
<accession>A0AAD8AHL5</accession>
<gene>
    <name evidence="1" type="ORF">L9F63_010283</name>
</gene>
<comment type="caution">
    <text evidence="1">The sequence shown here is derived from an EMBL/GenBank/DDBJ whole genome shotgun (WGS) entry which is preliminary data.</text>
</comment>